<dbReference type="Proteomes" id="UP001515683">
    <property type="component" value="Unassembled WGS sequence"/>
</dbReference>
<feature type="transmembrane region" description="Helical" evidence="8">
    <location>
        <begin position="501"/>
        <end position="519"/>
    </location>
</feature>
<comment type="caution">
    <text evidence="10">The sequence shown here is derived from an EMBL/GenBank/DDBJ whole genome shotgun (WGS) entry which is preliminary data.</text>
</comment>
<feature type="transmembrane region" description="Helical" evidence="8">
    <location>
        <begin position="230"/>
        <end position="251"/>
    </location>
</feature>
<sequence length="570" mass="60011">MSAIAWLSRGVAAVGILLLIALLPWLSGRDPALALLRARSGEQEASAETLAAIRTAWGLDQGPFALLLQWARGMLRGDAGVSWVSGKPVMAGMLHAGSVSLTLMCWSLLVAVAVILMLSLPALWRGVAGRQPASGSAVAVLLTTLPEFLLATVLLLLFAVWQPWFSPYGWQSPRDVVLPALALGLPAGGYLGRLYAEAIGTAFSERWVITWRMAGIRRWAIIRAVLQRGLISLLPVLGQVIVALAGGAIAVEKVFAIPGIGRATLGAAIAQDLPALQCGILLLLFFAMSVSCACRLVQSVLAGRAMRSFSLSTPEPTQKANSSYLLAGISLCLLVALLMAGLPRDPWQTAFTRLADPDWGLPFGADAMGRDLLARVAHGTLHTCLLALGVALICLVTGMIAGIYPGVFSGPMELANALPTTLAGMMVVALLGPGESGAVLAVVLIAWAPLAAHSTALAAEIRARPWLRLLPLSGIGPVRRDYFYILPALAGPLFRHAMLRVPGIALTLTSLGFLGLGAAPPSPEWGRILAEGMPYVERAWWGVLTPVIAMTLLALLSVSGASLTFRRSSK</sequence>
<keyword evidence="5 8" id="KW-0812">Transmembrane</keyword>
<protein>
    <submittedName>
        <fullName evidence="10">ABC transporter permease subunit</fullName>
    </submittedName>
</protein>
<feature type="transmembrane region" description="Helical" evidence="8">
    <location>
        <begin position="414"/>
        <end position="432"/>
    </location>
</feature>
<dbReference type="SUPFAM" id="SSF161098">
    <property type="entry name" value="MetI-like"/>
    <property type="match status" value="1"/>
</dbReference>
<dbReference type="PANTHER" id="PTHR43163:SF3">
    <property type="entry name" value="PEPTIDE ABC TRANSPORTER PERMEASE PROTEIN"/>
    <property type="match status" value="1"/>
</dbReference>
<keyword evidence="7 8" id="KW-0472">Membrane</keyword>
<feature type="transmembrane region" description="Helical" evidence="8">
    <location>
        <begin position="99"/>
        <end position="124"/>
    </location>
</feature>
<evidence type="ECO:0000259" key="9">
    <source>
        <dbReference type="Pfam" id="PF00528"/>
    </source>
</evidence>
<evidence type="ECO:0000256" key="7">
    <source>
        <dbReference type="ARBA" id="ARBA00023136"/>
    </source>
</evidence>
<evidence type="ECO:0000256" key="1">
    <source>
        <dbReference type="ARBA" id="ARBA00004429"/>
    </source>
</evidence>
<feature type="transmembrane region" description="Helical" evidence="8">
    <location>
        <begin position="280"/>
        <end position="303"/>
    </location>
</feature>
<evidence type="ECO:0000256" key="2">
    <source>
        <dbReference type="ARBA" id="ARBA00022448"/>
    </source>
</evidence>
<dbReference type="PANTHER" id="PTHR43163">
    <property type="entry name" value="DIPEPTIDE TRANSPORT SYSTEM PERMEASE PROTEIN DPPB-RELATED"/>
    <property type="match status" value="1"/>
</dbReference>
<gene>
    <name evidence="10" type="ORF">F3J40_11600</name>
</gene>
<feature type="transmembrane region" description="Helical" evidence="8">
    <location>
        <begin position="136"/>
        <end position="164"/>
    </location>
</feature>
<proteinExistence type="predicted"/>
<feature type="domain" description="ABC transmembrane type-1" evidence="9">
    <location>
        <begin position="138"/>
        <end position="298"/>
    </location>
</feature>
<keyword evidence="11" id="KW-1185">Reference proteome</keyword>
<evidence type="ECO:0000313" key="10">
    <source>
        <dbReference type="EMBL" id="NIF22243.1"/>
    </source>
</evidence>
<keyword evidence="3" id="KW-1003">Cell membrane</keyword>
<evidence type="ECO:0000313" key="11">
    <source>
        <dbReference type="Proteomes" id="UP001515683"/>
    </source>
</evidence>
<feature type="domain" description="ABC transmembrane type-1" evidence="9">
    <location>
        <begin position="406"/>
        <end position="558"/>
    </location>
</feature>
<keyword evidence="2" id="KW-0813">Transport</keyword>
<feature type="transmembrane region" description="Helical" evidence="8">
    <location>
        <begin position="539"/>
        <end position="565"/>
    </location>
</feature>
<feature type="transmembrane region" description="Helical" evidence="8">
    <location>
        <begin position="438"/>
        <end position="459"/>
    </location>
</feature>
<name>A0ABX0RCF8_9GAMM</name>
<dbReference type="Pfam" id="PF00528">
    <property type="entry name" value="BPD_transp_1"/>
    <property type="match status" value="2"/>
</dbReference>
<evidence type="ECO:0000256" key="8">
    <source>
        <dbReference type="SAM" id="Phobius"/>
    </source>
</evidence>
<dbReference type="InterPro" id="IPR000515">
    <property type="entry name" value="MetI-like"/>
</dbReference>
<organism evidence="10 11">
    <name type="scientific">Candidatus Pantoea multigeneris</name>
    <dbReference type="NCBI Taxonomy" id="2608357"/>
    <lineage>
        <taxon>Bacteria</taxon>
        <taxon>Pseudomonadati</taxon>
        <taxon>Pseudomonadota</taxon>
        <taxon>Gammaproteobacteria</taxon>
        <taxon>Enterobacterales</taxon>
        <taxon>Erwiniaceae</taxon>
        <taxon>Pantoea</taxon>
    </lineage>
</organism>
<evidence type="ECO:0000256" key="6">
    <source>
        <dbReference type="ARBA" id="ARBA00022989"/>
    </source>
</evidence>
<accession>A0ABX0RCF8</accession>
<comment type="subcellular location">
    <subcellularLocation>
        <location evidence="1">Cell inner membrane</location>
        <topology evidence="1">Multi-pass membrane protein</topology>
    </subcellularLocation>
</comment>
<reference evidence="10 11" key="1">
    <citation type="journal article" date="2019" name="bioRxiv">
        <title>Bacteria contribute to plant secondary compound degradation in a generalist herbivore system.</title>
        <authorList>
            <person name="Francoeur C.B."/>
            <person name="Khadempour L."/>
            <person name="Moreira-Soto R.D."/>
            <person name="Gotting K."/>
            <person name="Book A.J."/>
            <person name="Pinto-Tomas A.A."/>
            <person name="Keefover-Ring K."/>
            <person name="Currie C.R."/>
        </authorList>
    </citation>
    <scope>NUCLEOTIDE SEQUENCE [LARGE SCALE GENOMIC DNA]</scope>
    <source>
        <strain evidence="10">Acro-835</strain>
    </source>
</reference>
<dbReference type="RefSeq" id="WP_167014764.1">
    <property type="nucleotide sequence ID" value="NZ_VWXF01000004.1"/>
</dbReference>
<evidence type="ECO:0000256" key="5">
    <source>
        <dbReference type="ARBA" id="ARBA00022692"/>
    </source>
</evidence>
<dbReference type="InterPro" id="IPR035906">
    <property type="entry name" value="MetI-like_sf"/>
</dbReference>
<feature type="transmembrane region" description="Helical" evidence="8">
    <location>
        <begin position="324"/>
        <end position="342"/>
    </location>
</feature>
<feature type="transmembrane region" description="Helical" evidence="8">
    <location>
        <begin position="176"/>
        <end position="196"/>
    </location>
</feature>
<feature type="transmembrane region" description="Helical" evidence="8">
    <location>
        <begin position="385"/>
        <end position="407"/>
    </location>
</feature>
<keyword evidence="4" id="KW-0997">Cell inner membrane</keyword>
<dbReference type="EMBL" id="VWXF01000004">
    <property type="protein sequence ID" value="NIF22243.1"/>
    <property type="molecule type" value="Genomic_DNA"/>
</dbReference>
<evidence type="ECO:0000256" key="4">
    <source>
        <dbReference type="ARBA" id="ARBA00022519"/>
    </source>
</evidence>
<keyword evidence="6 8" id="KW-1133">Transmembrane helix</keyword>
<evidence type="ECO:0000256" key="3">
    <source>
        <dbReference type="ARBA" id="ARBA00022475"/>
    </source>
</evidence>